<feature type="binding site" evidence="4">
    <location>
        <position position="264"/>
    </location>
    <ligand>
        <name>S-adenosyl-L-methionine</name>
        <dbReference type="ChEBI" id="CHEBI:59789"/>
    </ligand>
</feature>
<dbReference type="Gene3D" id="2.40.50.140">
    <property type="entry name" value="Nucleic acid-binding proteins"/>
    <property type="match status" value="1"/>
</dbReference>
<feature type="active site" description="Nucleophile" evidence="4">
    <location>
        <position position="361"/>
    </location>
</feature>
<name>A0ABS5ABE8_9PSEU</name>
<reference evidence="7 8" key="1">
    <citation type="submission" date="2021-03" db="EMBL/GenBank/DDBJ databases">
        <title>Sequencing the genomes of 1000 actinobacteria strains.</title>
        <authorList>
            <person name="Klenk H.-P."/>
        </authorList>
    </citation>
    <scope>NUCLEOTIDE SEQUENCE [LARGE SCALE GENOMIC DNA]</scope>
    <source>
        <strain evidence="7 8">DSM 44580</strain>
    </source>
</reference>
<organism evidence="7 8">
    <name type="scientific">Crossiella equi</name>
    <dbReference type="NCBI Taxonomy" id="130796"/>
    <lineage>
        <taxon>Bacteria</taxon>
        <taxon>Bacillati</taxon>
        <taxon>Actinomycetota</taxon>
        <taxon>Actinomycetes</taxon>
        <taxon>Pseudonocardiales</taxon>
        <taxon>Pseudonocardiaceae</taxon>
        <taxon>Crossiella</taxon>
    </lineage>
</organism>
<evidence type="ECO:0000256" key="2">
    <source>
        <dbReference type="ARBA" id="ARBA00022679"/>
    </source>
</evidence>
<evidence type="ECO:0000313" key="8">
    <source>
        <dbReference type="Proteomes" id="UP001519363"/>
    </source>
</evidence>
<dbReference type="PROSITE" id="PS01231">
    <property type="entry name" value="TRMA_2"/>
    <property type="match status" value="1"/>
</dbReference>
<comment type="caution">
    <text evidence="7">The sequence shown here is derived from an EMBL/GenBank/DDBJ whole genome shotgun (WGS) entry which is preliminary data.</text>
</comment>
<dbReference type="RefSeq" id="WP_249044693.1">
    <property type="nucleotide sequence ID" value="NZ_JAGIOO010000001.1"/>
</dbReference>
<feature type="binding site" evidence="4">
    <location>
        <position position="288"/>
    </location>
    <ligand>
        <name>S-adenosyl-L-methionine</name>
        <dbReference type="ChEBI" id="CHEBI:59789"/>
    </ligand>
</feature>
<dbReference type="SUPFAM" id="SSF50249">
    <property type="entry name" value="Nucleic acid-binding proteins"/>
    <property type="match status" value="1"/>
</dbReference>
<keyword evidence="2 4" id="KW-0808">Transferase</keyword>
<dbReference type="InterPro" id="IPR012340">
    <property type="entry name" value="NA-bd_OB-fold"/>
</dbReference>
<feature type="binding site" evidence="4">
    <location>
        <position position="235"/>
    </location>
    <ligand>
        <name>S-adenosyl-L-methionine</name>
        <dbReference type="ChEBI" id="CHEBI:59789"/>
    </ligand>
</feature>
<dbReference type="PANTHER" id="PTHR11061:SF30">
    <property type="entry name" value="TRNA (URACIL(54)-C(5))-METHYLTRANSFERASE"/>
    <property type="match status" value="1"/>
</dbReference>
<keyword evidence="1 4" id="KW-0489">Methyltransferase</keyword>
<dbReference type="InterPro" id="IPR010280">
    <property type="entry name" value="U5_MeTrfase_fam"/>
</dbReference>
<proteinExistence type="inferred from homology"/>
<dbReference type="Pfam" id="PF01938">
    <property type="entry name" value="TRAM"/>
    <property type="match status" value="1"/>
</dbReference>
<evidence type="ECO:0000256" key="1">
    <source>
        <dbReference type="ARBA" id="ARBA00022603"/>
    </source>
</evidence>
<evidence type="ECO:0000313" key="7">
    <source>
        <dbReference type="EMBL" id="MBP2473529.1"/>
    </source>
</evidence>
<evidence type="ECO:0000256" key="4">
    <source>
        <dbReference type="PROSITE-ProRule" id="PRU01024"/>
    </source>
</evidence>
<dbReference type="Gene3D" id="2.40.50.1070">
    <property type="match status" value="1"/>
</dbReference>
<sequence>MTQAEQRLDWTGRRLTVEVGPVAHGGHCVARHEGRVLFVRHALPGEHVVVEVTEDNGGSFCRADAVEVLVAAPARVEPPCPLAAPGQCGGCDWQHAAPRAQRELKAAVVQEQLQRIAGLTWPVTVEELPGGPLGWRTRVRLAVGKSGKAGLRAHRSHRVLPLADCPISVPGALDGVLDRGWRPGTELEVTRDGAGQVHVSEVRKDRPARRHRGDGVAVEHAAGRAWRLDAHGFWQVHPAAAPTFARVVDEWAQAPAGGVAWDLYGGVGLFGSVLARQVGPQGSVLVVESSRQAIQDGTANLVDLPQVRLRVGRVERVLASAEVAAERPDVVVLDPPRKGAGKEVVAAVAAAGPSRVVHIACDPAALARDVGLFATHGYRLDRLRAFDAFPMTHHMECIALLTKV</sequence>
<feature type="binding site" evidence="4">
    <location>
        <position position="334"/>
    </location>
    <ligand>
        <name>S-adenosyl-L-methionine</name>
        <dbReference type="ChEBI" id="CHEBI:59789"/>
    </ligand>
</feature>
<dbReference type="PROSITE" id="PS50926">
    <property type="entry name" value="TRAM"/>
    <property type="match status" value="1"/>
</dbReference>
<dbReference type="InterPro" id="IPR002792">
    <property type="entry name" value="TRAM_dom"/>
</dbReference>
<dbReference type="Proteomes" id="UP001519363">
    <property type="component" value="Unassembled WGS sequence"/>
</dbReference>
<comment type="similarity">
    <text evidence="4">Belongs to the class I-like SAM-binding methyltransferase superfamily. RNA M5U methyltransferase family.</text>
</comment>
<dbReference type="EMBL" id="JAGIOO010000001">
    <property type="protein sequence ID" value="MBP2473529.1"/>
    <property type="molecule type" value="Genomic_DNA"/>
</dbReference>
<feature type="domain" description="TRAM" evidence="6">
    <location>
        <begin position="8"/>
        <end position="67"/>
    </location>
</feature>
<dbReference type="InterPro" id="IPR030391">
    <property type="entry name" value="MeTrfase_TrmA_CS"/>
</dbReference>
<evidence type="ECO:0000256" key="5">
    <source>
        <dbReference type="SAM" id="MobiDB-lite"/>
    </source>
</evidence>
<feature type="region of interest" description="Disordered" evidence="5">
    <location>
        <begin position="193"/>
        <end position="213"/>
    </location>
</feature>
<evidence type="ECO:0000259" key="6">
    <source>
        <dbReference type="PROSITE" id="PS50926"/>
    </source>
</evidence>
<dbReference type="Pfam" id="PF05958">
    <property type="entry name" value="tRNA_U5-meth_tr"/>
    <property type="match status" value="1"/>
</dbReference>
<dbReference type="PANTHER" id="PTHR11061">
    <property type="entry name" value="RNA M5U METHYLTRANSFERASE"/>
    <property type="match status" value="1"/>
</dbReference>
<dbReference type="Gene3D" id="3.40.50.150">
    <property type="entry name" value="Vaccinia Virus protein VP39"/>
    <property type="match status" value="2"/>
</dbReference>
<keyword evidence="3 4" id="KW-0949">S-adenosyl-L-methionine</keyword>
<accession>A0ABS5ABE8</accession>
<dbReference type="PROSITE" id="PS51687">
    <property type="entry name" value="SAM_MT_RNA_M5U"/>
    <property type="match status" value="1"/>
</dbReference>
<dbReference type="SUPFAM" id="SSF53335">
    <property type="entry name" value="S-adenosyl-L-methionine-dependent methyltransferases"/>
    <property type="match status" value="1"/>
</dbReference>
<gene>
    <name evidence="7" type="ORF">JOF53_002401</name>
</gene>
<dbReference type="InterPro" id="IPR029063">
    <property type="entry name" value="SAM-dependent_MTases_sf"/>
</dbReference>
<dbReference type="CDD" id="cd02440">
    <property type="entry name" value="AdoMet_MTases"/>
    <property type="match status" value="1"/>
</dbReference>
<protein>
    <submittedName>
        <fullName evidence="7">tRNA/tmRNA/rRNA uracil-C5-methylase (TrmA/RlmC/RlmD family)</fullName>
    </submittedName>
</protein>
<evidence type="ECO:0000256" key="3">
    <source>
        <dbReference type="ARBA" id="ARBA00022691"/>
    </source>
</evidence>
<keyword evidence="8" id="KW-1185">Reference proteome</keyword>